<evidence type="ECO:0000259" key="6">
    <source>
        <dbReference type="SMART" id="SM00479"/>
    </source>
</evidence>
<dbReference type="EMBL" id="ATHI01000004">
    <property type="protein sequence ID" value="EPR35507.1"/>
    <property type="molecule type" value="Genomic_DNA"/>
</dbReference>
<dbReference type="STRING" id="1121439.dsat_2208"/>
<keyword evidence="1" id="KW-0540">Nuclease</keyword>
<feature type="domain" description="Exonuclease" evidence="6">
    <location>
        <begin position="44"/>
        <end position="223"/>
    </location>
</feature>
<organism evidence="7 8">
    <name type="scientific">Alkalidesulfovibrio alkalitolerans DSM 16529</name>
    <dbReference type="NCBI Taxonomy" id="1121439"/>
    <lineage>
        <taxon>Bacteria</taxon>
        <taxon>Pseudomonadati</taxon>
        <taxon>Thermodesulfobacteriota</taxon>
        <taxon>Desulfovibrionia</taxon>
        <taxon>Desulfovibrionales</taxon>
        <taxon>Desulfovibrionaceae</taxon>
        <taxon>Alkalidesulfovibrio</taxon>
    </lineage>
</organism>
<sequence>MLSIMDTAACVLPFLRRTPKHPLMAANRAAFQKVDHDQRLDECAFTVLDAEMTGLDPCSDEIVSLGAVRLEGLSIVPDKTFSRLVKPDGDVSKTSTLIHRITPSQAARAEPLDKVLPEFVEFLNGTLIVGHNVGLDMSFLNRACRRLFGAELANPCLDTMRMAKIHREEMWENYYDRFDLNVSYNLSDLAKEHSLPRFPAHDALADAMQTAYLFIFLVRKLKDGGIVTLRDLFDAGRSWRWYF</sequence>
<dbReference type="GO" id="GO:0003676">
    <property type="term" value="F:nucleic acid binding"/>
    <property type="evidence" value="ECO:0007669"/>
    <property type="project" value="InterPro"/>
</dbReference>
<gene>
    <name evidence="7" type="ORF">dsat_2208</name>
</gene>
<dbReference type="PATRIC" id="fig|1121439.3.peg.598"/>
<dbReference type="PANTHER" id="PTHR30231:SF4">
    <property type="entry name" value="PROTEIN NEN2"/>
    <property type="match status" value="1"/>
</dbReference>
<comment type="function">
    <text evidence="4">DNA polymerase III is a complex, multichain enzyme responsible for most of the replicative synthesis in bacteria. The epsilon subunit contain the editing function and is a proofreading 3'-5' exonuclease.</text>
</comment>
<dbReference type="CDD" id="cd06127">
    <property type="entry name" value="DEDDh"/>
    <property type="match status" value="1"/>
</dbReference>
<keyword evidence="2" id="KW-0378">Hydrolase</keyword>
<dbReference type="SUPFAM" id="SSF53098">
    <property type="entry name" value="Ribonuclease H-like"/>
    <property type="match status" value="1"/>
</dbReference>
<protein>
    <submittedName>
        <fullName evidence="7">Exonuclease RNase T and DNA polymerase III</fullName>
    </submittedName>
</protein>
<reference evidence="7 8" key="1">
    <citation type="journal article" date="2013" name="Genome Announc.">
        <title>Draft genome sequences for three mercury-methylating, sulfate-reducing bacteria.</title>
        <authorList>
            <person name="Brown S.D."/>
            <person name="Hurt R.A.Jr."/>
            <person name="Gilmour C.C."/>
            <person name="Elias D.A."/>
        </authorList>
    </citation>
    <scope>NUCLEOTIDE SEQUENCE [LARGE SCALE GENOMIC DNA]</scope>
    <source>
        <strain evidence="7 8">DSM 16529</strain>
    </source>
</reference>
<evidence type="ECO:0000313" key="8">
    <source>
        <dbReference type="Proteomes" id="UP000014975"/>
    </source>
</evidence>
<evidence type="ECO:0000256" key="5">
    <source>
        <dbReference type="ARBA" id="ARBA00026073"/>
    </source>
</evidence>
<comment type="caution">
    <text evidence="7">The sequence shown here is derived from an EMBL/GenBank/DDBJ whole genome shotgun (WGS) entry which is preliminary data.</text>
</comment>
<dbReference type="GO" id="GO:0006259">
    <property type="term" value="P:DNA metabolic process"/>
    <property type="evidence" value="ECO:0007669"/>
    <property type="project" value="UniProtKB-ARBA"/>
</dbReference>
<keyword evidence="3 7" id="KW-0269">Exonuclease</keyword>
<dbReference type="PANTHER" id="PTHR30231">
    <property type="entry name" value="DNA POLYMERASE III SUBUNIT EPSILON"/>
    <property type="match status" value="1"/>
</dbReference>
<dbReference type="InterPro" id="IPR013520">
    <property type="entry name" value="Ribonucl_H"/>
</dbReference>
<evidence type="ECO:0000256" key="2">
    <source>
        <dbReference type="ARBA" id="ARBA00022801"/>
    </source>
</evidence>
<evidence type="ECO:0000256" key="4">
    <source>
        <dbReference type="ARBA" id="ARBA00025483"/>
    </source>
</evidence>
<dbReference type="Proteomes" id="UP000014975">
    <property type="component" value="Unassembled WGS sequence"/>
</dbReference>
<evidence type="ECO:0000256" key="1">
    <source>
        <dbReference type="ARBA" id="ARBA00022722"/>
    </source>
</evidence>
<evidence type="ECO:0000256" key="3">
    <source>
        <dbReference type="ARBA" id="ARBA00022839"/>
    </source>
</evidence>
<evidence type="ECO:0000313" key="7">
    <source>
        <dbReference type="EMBL" id="EPR35507.1"/>
    </source>
</evidence>
<dbReference type="Pfam" id="PF00929">
    <property type="entry name" value="RNase_T"/>
    <property type="match status" value="1"/>
</dbReference>
<dbReference type="InterPro" id="IPR036397">
    <property type="entry name" value="RNaseH_sf"/>
</dbReference>
<name>S7TE73_9BACT</name>
<dbReference type="GO" id="GO:0008408">
    <property type="term" value="F:3'-5' exonuclease activity"/>
    <property type="evidence" value="ECO:0007669"/>
    <property type="project" value="TreeGrafter"/>
</dbReference>
<dbReference type="GO" id="GO:0005829">
    <property type="term" value="C:cytosol"/>
    <property type="evidence" value="ECO:0007669"/>
    <property type="project" value="TreeGrafter"/>
</dbReference>
<dbReference type="SMART" id="SM00479">
    <property type="entry name" value="EXOIII"/>
    <property type="match status" value="1"/>
</dbReference>
<dbReference type="eggNOG" id="COG0847">
    <property type="taxonomic scope" value="Bacteria"/>
</dbReference>
<dbReference type="InterPro" id="IPR012337">
    <property type="entry name" value="RNaseH-like_sf"/>
</dbReference>
<dbReference type="OrthoDB" id="5497329at2"/>
<accession>S7TE73</accession>
<keyword evidence="8" id="KW-1185">Reference proteome</keyword>
<dbReference type="FunFam" id="3.30.420.10:FF:000045">
    <property type="entry name" value="3'-5' exonuclease DinG"/>
    <property type="match status" value="1"/>
</dbReference>
<dbReference type="RefSeq" id="WP_020886094.1">
    <property type="nucleotide sequence ID" value="NZ_ATHI01000004.1"/>
</dbReference>
<dbReference type="AlphaFoldDB" id="S7TE73"/>
<dbReference type="Gene3D" id="3.30.420.10">
    <property type="entry name" value="Ribonuclease H-like superfamily/Ribonuclease H"/>
    <property type="match status" value="1"/>
</dbReference>
<comment type="subunit">
    <text evidence="5">DNA polymerase III contains a core (composed of alpha, epsilon and theta chains) that associates with a tau subunit. This core dimerizes to form the POLIII' complex. PolIII' associates with the gamma complex (composed of gamma, delta, delta', psi and chi chains) and with the beta chain to form the complete DNA polymerase III complex.</text>
</comment>
<proteinExistence type="predicted"/>